<accession>Q69SU6</accession>
<dbReference type="AlphaFoldDB" id="Q69SU6"/>
<protein>
    <submittedName>
        <fullName evidence="2">Uncharacterized protein</fullName>
    </submittedName>
</protein>
<organism evidence="2 3">
    <name type="scientific">Oryza sativa subsp. japonica</name>
    <name type="common">Rice</name>
    <dbReference type="NCBI Taxonomy" id="39947"/>
    <lineage>
        <taxon>Eukaryota</taxon>
        <taxon>Viridiplantae</taxon>
        <taxon>Streptophyta</taxon>
        <taxon>Embryophyta</taxon>
        <taxon>Tracheophyta</taxon>
        <taxon>Spermatophyta</taxon>
        <taxon>Magnoliopsida</taxon>
        <taxon>Liliopsida</taxon>
        <taxon>Poales</taxon>
        <taxon>Poaceae</taxon>
        <taxon>BOP clade</taxon>
        <taxon>Oryzoideae</taxon>
        <taxon>Oryzeae</taxon>
        <taxon>Oryzinae</taxon>
        <taxon>Oryza</taxon>
        <taxon>Oryza sativa</taxon>
    </lineage>
</organism>
<sequence length="115" mass="12323">MASSAGATGRVATGEGERGHRRDGGDGRGGGRPARRRRRERRSGCSRRDGELATERSSSWGKGTARRGGEGKEWRQQPLPATSLACLCPSPSPLPPPLPHRGLLLSPAEVFEVRQ</sequence>
<dbReference type="EMBL" id="AP004876">
    <property type="protein sequence ID" value="BAD33300.1"/>
    <property type="molecule type" value="Genomic_DNA"/>
</dbReference>
<evidence type="ECO:0000313" key="3">
    <source>
        <dbReference type="Proteomes" id="UP000000763"/>
    </source>
</evidence>
<gene>
    <name evidence="2" type="primary">P0470G10.11</name>
</gene>
<reference evidence="3" key="2">
    <citation type="journal article" date="2008" name="Nucleic Acids Res.">
        <title>The rice annotation project database (RAP-DB): 2008 update.</title>
        <authorList>
            <consortium name="The rice annotation project (RAP)"/>
        </authorList>
    </citation>
    <scope>GENOME REANNOTATION</scope>
    <source>
        <strain evidence="3">cv. Nipponbare</strain>
    </source>
</reference>
<feature type="compositionally biased region" description="Basic and acidic residues" evidence="1">
    <location>
        <begin position="42"/>
        <end position="54"/>
    </location>
</feature>
<reference evidence="3" key="1">
    <citation type="journal article" date="2005" name="Nature">
        <title>The map-based sequence of the rice genome.</title>
        <authorList>
            <consortium name="International rice genome sequencing project (IRGSP)"/>
            <person name="Matsumoto T."/>
            <person name="Wu J."/>
            <person name="Kanamori H."/>
            <person name="Katayose Y."/>
            <person name="Fujisawa M."/>
            <person name="Namiki N."/>
            <person name="Mizuno H."/>
            <person name="Yamamoto K."/>
            <person name="Antonio B.A."/>
            <person name="Baba T."/>
            <person name="Sakata K."/>
            <person name="Nagamura Y."/>
            <person name="Aoki H."/>
            <person name="Arikawa K."/>
            <person name="Arita K."/>
            <person name="Bito T."/>
            <person name="Chiden Y."/>
            <person name="Fujitsuka N."/>
            <person name="Fukunaka R."/>
            <person name="Hamada M."/>
            <person name="Harada C."/>
            <person name="Hayashi A."/>
            <person name="Hijishita S."/>
            <person name="Honda M."/>
            <person name="Hosokawa S."/>
            <person name="Ichikawa Y."/>
            <person name="Idonuma A."/>
            <person name="Iijima M."/>
            <person name="Ikeda M."/>
            <person name="Ikeno M."/>
            <person name="Ito K."/>
            <person name="Ito S."/>
            <person name="Ito T."/>
            <person name="Ito Y."/>
            <person name="Ito Y."/>
            <person name="Iwabuchi A."/>
            <person name="Kamiya K."/>
            <person name="Karasawa W."/>
            <person name="Kurita K."/>
            <person name="Katagiri S."/>
            <person name="Kikuta A."/>
            <person name="Kobayashi H."/>
            <person name="Kobayashi N."/>
            <person name="Machita K."/>
            <person name="Maehara T."/>
            <person name="Masukawa M."/>
            <person name="Mizubayashi T."/>
            <person name="Mukai Y."/>
            <person name="Nagasaki H."/>
            <person name="Nagata Y."/>
            <person name="Naito S."/>
            <person name="Nakashima M."/>
            <person name="Nakama Y."/>
            <person name="Nakamichi Y."/>
            <person name="Nakamura M."/>
            <person name="Meguro A."/>
            <person name="Negishi M."/>
            <person name="Ohta I."/>
            <person name="Ohta T."/>
            <person name="Okamoto M."/>
            <person name="Ono N."/>
            <person name="Saji S."/>
            <person name="Sakaguchi M."/>
            <person name="Sakai K."/>
            <person name="Shibata M."/>
            <person name="Shimokawa T."/>
            <person name="Song J."/>
            <person name="Takazaki Y."/>
            <person name="Terasawa K."/>
            <person name="Tsugane M."/>
            <person name="Tsuji K."/>
            <person name="Ueda S."/>
            <person name="Waki K."/>
            <person name="Yamagata H."/>
            <person name="Yamamoto M."/>
            <person name="Yamamoto S."/>
            <person name="Yamane H."/>
            <person name="Yoshiki S."/>
            <person name="Yoshihara R."/>
            <person name="Yukawa K."/>
            <person name="Zhong H."/>
            <person name="Yano M."/>
            <person name="Yuan Q."/>
            <person name="Ouyang S."/>
            <person name="Liu J."/>
            <person name="Jones K.M."/>
            <person name="Gansberger K."/>
            <person name="Moffat K."/>
            <person name="Hill J."/>
            <person name="Bera J."/>
            <person name="Fadrosh D."/>
            <person name="Jin S."/>
            <person name="Johri S."/>
            <person name="Kim M."/>
            <person name="Overton L."/>
            <person name="Reardon M."/>
            <person name="Tsitrin T."/>
            <person name="Vuong H."/>
            <person name="Weaver B."/>
            <person name="Ciecko A."/>
            <person name="Tallon L."/>
            <person name="Jackson J."/>
            <person name="Pai G."/>
            <person name="Aken S.V."/>
            <person name="Utterback T."/>
            <person name="Reidmuller S."/>
            <person name="Feldblyum T."/>
            <person name="Hsiao J."/>
            <person name="Zismann V."/>
            <person name="Iobst S."/>
            <person name="de Vazeille A.R."/>
            <person name="Buell C.R."/>
            <person name="Ying K."/>
            <person name="Li Y."/>
            <person name="Lu T."/>
            <person name="Huang Y."/>
            <person name="Zhao Q."/>
            <person name="Feng Q."/>
            <person name="Zhang L."/>
            <person name="Zhu J."/>
            <person name="Weng Q."/>
            <person name="Mu J."/>
            <person name="Lu Y."/>
            <person name="Fan D."/>
            <person name="Liu Y."/>
            <person name="Guan J."/>
            <person name="Zhang Y."/>
            <person name="Yu S."/>
            <person name="Liu X."/>
            <person name="Zhang Y."/>
            <person name="Hong G."/>
            <person name="Han B."/>
            <person name="Choisne N."/>
            <person name="Demange N."/>
            <person name="Orjeda G."/>
            <person name="Samain S."/>
            <person name="Cattolico L."/>
            <person name="Pelletier E."/>
            <person name="Couloux A."/>
            <person name="Segurens B."/>
            <person name="Wincker P."/>
            <person name="D'Hont A."/>
            <person name="Scarpelli C."/>
            <person name="Weissenbach J."/>
            <person name="Salanoubat M."/>
            <person name="Quetier F."/>
            <person name="Yu Y."/>
            <person name="Kim H.R."/>
            <person name="Rambo T."/>
            <person name="Currie J."/>
            <person name="Collura K."/>
            <person name="Luo M."/>
            <person name="Yang T."/>
            <person name="Ammiraju J.S.S."/>
            <person name="Engler F."/>
            <person name="Soderlund C."/>
            <person name="Wing R.A."/>
            <person name="Palmer L.E."/>
            <person name="de la Bastide M."/>
            <person name="Spiegel L."/>
            <person name="Nascimento L."/>
            <person name="Zutavern T."/>
            <person name="O'Shaughnessy A."/>
            <person name="Dike S."/>
            <person name="Dedhia N."/>
            <person name="Preston R."/>
            <person name="Balija V."/>
            <person name="McCombie W.R."/>
            <person name="Chow T."/>
            <person name="Chen H."/>
            <person name="Chung M."/>
            <person name="Chen C."/>
            <person name="Shaw J."/>
            <person name="Wu H."/>
            <person name="Hsiao K."/>
            <person name="Chao Y."/>
            <person name="Chu M."/>
            <person name="Cheng C."/>
            <person name="Hour A."/>
            <person name="Lee P."/>
            <person name="Lin S."/>
            <person name="Lin Y."/>
            <person name="Liou J."/>
            <person name="Liu S."/>
            <person name="Hsing Y."/>
            <person name="Raghuvanshi S."/>
            <person name="Mohanty A."/>
            <person name="Bharti A.K."/>
            <person name="Gaur A."/>
            <person name="Gupta V."/>
            <person name="Kumar D."/>
            <person name="Ravi V."/>
            <person name="Vij S."/>
            <person name="Kapur A."/>
            <person name="Khurana P."/>
            <person name="Khurana P."/>
            <person name="Khurana J.P."/>
            <person name="Tyagi A.K."/>
            <person name="Gaikwad K."/>
            <person name="Singh A."/>
            <person name="Dalal V."/>
            <person name="Srivastava S."/>
            <person name="Dixit A."/>
            <person name="Pal A.K."/>
            <person name="Ghazi I.A."/>
            <person name="Yadav M."/>
            <person name="Pandit A."/>
            <person name="Bhargava A."/>
            <person name="Sureshbabu K."/>
            <person name="Batra K."/>
            <person name="Sharma T.R."/>
            <person name="Mohapatra T."/>
            <person name="Singh N.K."/>
            <person name="Messing J."/>
            <person name="Nelson A.B."/>
            <person name="Fuks G."/>
            <person name="Kavchok S."/>
            <person name="Keizer G."/>
            <person name="Linton E."/>
            <person name="Llaca V."/>
            <person name="Song R."/>
            <person name="Tanyolac B."/>
            <person name="Young S."/>
            <person name="Ho-Il K."/>
            <person name="Hahn J.H."/>
            <person name="Sangsakoo G."/>
            <person name="Vanavichit A."/>
            <person name="de Mattos Luiz.A.T."/>
            <person name="Zimmer P.D."/>
            <person name="Malone G."/>
            <person name="Dellagostin O."/>
            <person name="de Oliveira A.C."/>
            <person name="Bevan M."/>
            <person name="Bancroft I."/>
            <person name="Minx P."/>
            <person name="Cordum H."/>
            <person name="Wilson R."/>
            <person name="Cheng Z."/>
            <person name="Jin W."/>
            <person name="Jiang J."/>
            <person name="Leong S.A."/>
            <person name="Iwama H."/>
            <person name="Gojobori T."/>
            <person name="Itoh T."/>
            <person name="Niimura Y."/>
            <person name="Fujii Y."/>
            <person name="Habara T."/>
            <person name="Sakai H."/>
            <person name="Sato Y."/>
            <person name="Wilson G."/>
            <person name="Kumar K."/>
            <person name="McCouch S."/>
            <person name="Juretic N."/>
            <person name="Hoen D."/>
            <person name="Wright S."/>
            <person name="Bruskiewich R."/>
            <person name="Bureau T."/>
            <person name="Miyao A."/>
            <person name="Hirochika H."/>
            <person name="Nishikawa T."/>
            <person name="Kadowaki K."/>
            <person name="Sugiura M."/>
            <person name="Burr B."/>
            <person name="Sasaki T."/>
        </authorList>
    </citation>
    <scope>NUCLEOTIDE SEQUENCE [LARGE SCALE GENOMIC DNA]</scope>
    <source>
        <strain evidence="3">cv. Nipponbare</strain>
    </source>
</reference>
<evidence type="ECO:0000256" key="1">
    <source>
        <dbReference type="SAM" id="MobiDB-lite"/>
    </source>
</evidence>
<feature type="region of interest" description="Disordered" evidence="1">
    <location>
        <begin position="1"/>
        <end position="78"/>
    </location>
</feature>
<evidence type="ECO:0000313" key="2">
    <source>
        <dbReference type="EMBL" id="BAD33300.1"/>
    </source>
</evidence>
<name>Q69SU6_ORYSJ</name>
<dbReference type="Proteomes" id="UP000000763">
    <property type="component" value="Chromosome 2"/>
</dbReference>
<feature type="compositionally biased region" description="Basic and acidic residues" evidence="1">
    <location>
        <begin position="15"/>
        <end position="26"/>
    </location>
</feature>
<proteinExistence type="predicted"/>